<keyword evidence="1" id="KW-0418">Kinase</keyword>
<proteinExistence type="predicted"/>
<sequence length="189" mass="21679">MNHSLLVNIRASMLRLFTNKRVPLSKPLCGSILRLNMIIDPMFNPIEDEVDIENDDVEEYECDHNMCSLIQGENEEQNLEMNAPIPTIMFSGFEREEKLRLSKLCNEKIPKIIIKDDSIVTSELTHLILVEPCGTEKVYAAIVAGAFILKPNYIEDSIKTNTLLNEKEYQWGNGIDDEKIDKTIYVSWT</sequence>
<dbReference type="Gene3D" id="3.40.50.10190">
    <property type="entry name" value="BRCT domain"/>
    <property type="match status" value="1"/>
</dbReference>
<dbReference type="PANTHER" id="PTHR46677">
    <property type="entry name" value="SMC5-SMC6 COMPLEX LOCALIZATION FACTOR PROTEIN 1"/>
    <property type="match status" value="1"/>
</dbReference>
<dbReference type="Proteomes" id="UP000790347">
    <property type="component" value="Unassembled WGS sequence"/>
</dbReference>
<keyword evidence="2" id="KW-1185">Reference proteome</keyword>
<protein>
    <submittedName>
        <fullName evidence="1">Protein kinase activating protein dpb11</fullName>
    </submittedName>
</protein>
<comment type="caution">
    <text evidence="1">The sequence shown here is derived from an EMBL/GenBank/DDBJ whole genome shotgun (WGS) entry which is preliminary data.</text>
</comment>
<dbReference type="GO" id="GO:0016301">
    <property type="term" value="F:kinase activity"/>
    <property type="evidence" value="ECO:0007669"/>
    <property type="project" value="UniProtKB-KW"/>
</dbReference>
<dbReference type="EMBL" id="ASGP02000004">
    <property type="protein sequence ID" value="KAH9510452.1"/>
    <property type="molecule type" value="Genomic_DNA"/>
</dbReference>
<gene>
    <name evidence="1" type="primary">DPB11</name>
    <name evidence="1" type="ORF">DERF_008971</name>
</gene>
<dbReference type="InterPro" id="IPR042479">
    <property type="entry name" value="Slf1"/>
</dbReference>
<keyword evidence="1" id="KW-0808">Transferase</keyword>
<dbReference type="GO" id="GO:1990166">
    <property type="term" value="P:protein localization to site of double-strand break"/>
    <property type="evidence" value="ECO:0007669"/>
    <property type="project" value="TreeGrafter"/>
</dbReference>
<accession>A0A922HT36</accession>
<evidence type="ECO:0000313" key="1">
    <source>
        <dbReference type="EMBL" id="KAH9510452.1"/>
    </source>
</evidence>
<name>A0A922HT36_DERFA</name>
<reference evidence="1" key="1">
    <citation type="submission" date="2013-05" db="EMBL/GenBank/DDBJ databases">
        <authorList>
            <person name="Yim A.K.Y."/>
            <person name="Chan T.F."/>
            <person name="Ji K.M."/>
            <person name="Liu X.Y."/>
            <person name="Zhou J.W."/>
            <person name="Li R.Q."/>
            <person name="Yang K.Y."/>
            <person name="Li J."/>
            <person name="Li M."/>
            <person name="Law P.T.W."/>
            <person name="Wu Y.L."/>
            <person name="Cai Z.L."/>
            <person name="Qin H."/>
            <person name="Bao Y."/>
            <person name="Leung R.K.K."/>
            <person name="Ng P.K.S."/>
            <person name="Zou J."/>
            <person name="Zhong X.J."/>
            <person name="Ran P.X."/>
            <person name="Zhong N.S."/>
            <person name="Liu Z.G."/>
            <person name="Tsui S.K.W."/>
        </authorList>
    </citation>
    <scope>NUCLEOTIDE SEQUENCE</scope>
    <source>
        <strain evidence="1">Derf</strain>
        <tissue evidence="1">Whole organism</tissue>
    </source>
</reference>
<dbReference type="InterPro" id="IPR036420">
    <property type="entry name" value="BRCT_dom_sf"/>
</dbReference>
<dbReference type="GO" id="GO:0006974">
    <property type="term" value="P:DNA damage response"/>
    <property type="evidence" value="ECO:0007669"/>
    <property type="project" value="TreeGrafter"/>
</dbReference>
<dbReference type="AlphaFoldDB" id="A0A922HT36"/>
<dbReference type="GO" id="GO:0005634">
    <property type="term" value="C:nucleus"/>
    <property type="evidence" value="ECO:0007669"/>
    <property type="project" value="TreeGrafter"/>
</dbReference>
<dbReference type="PANTHER" id="PTHR46677:SF1">
    <property type="entry name" value="SMC5-SMC6 COMPLEX LOCALIZATION FACTOR PROTEIN 1"/>
    <property type="match status" value="1"/>
</dbReference>
<dbReference type="GO" id="GO:2000781">
    <property type="term" value="P:positive regulation of double-strand break repair"/>
    <property type="evidence" value="ECO:0007669"/>
    <property type="project" value="InterPro"/>
</dbReference>
<dbReference type="SUPFAM" id="SSF52113">
    <property type="entry name" value="BRCT domain"/>
    <property type="match status" value="1"/>
</dbReference>
<evidence type="ECO:0000313" key="2">
    <source>
        <dbReference type="Proteomes" id="UP000790347"/>
    </source>
</evidence>
<organism evidence="1 2">
    <name type="scientific">Dermatophagoides farinae</name>
    <name type="common">American house dust mite</name>
    <dbReference type="NCBI Taxonomy" id="6954"/>
    <lineage>
        <taxon>Eukaryota</taxon>
        <taxon>Metazoa</taxon>
        <taxon>Ecdysozoa</taxon>
        <taxon>Arthropoda</taxon>
        <taxon>Chelicerata</taxon>
        <taxon>Arachnida</taxon>
        <taxon>Acari</taxon>
        <taxon>Acariformes</taxon>
        <taxon>Sarcoptiformes</taxon>
        <taxon>Astigmata</taxon>
        <taxon>Psoroptidia</taxon>
        <taxon>Analgoidea</taxon>
        <taxon>Pyroglyphidae</taxon>
        <taxon>Dermatophagoidinae</taxon>
        <taxon>Dermatophagoides</taxon>
    </lineage>
</organism>
<dbReference type="GO" id="GO:0035861">
    <property type="term" value="C:site of double-strand break"/>
    <property type="evidence" value="ECO:0007669"/>
    <property type="project" value="TreeGrafter"/>
</dbReference>
<reference evidence="1" key="2">
    <citation type="journal article" date="2022" name="Res Sq">
        <title>Comparative Genomics Reveals Insights into the Divergent Evolution of Astigmatic Mites and Household Pest Adaptations.</title>
        <authorList>
            <person name="Xiong Q."/>
            <person name="Wan A.T.-Y."/>
            <person name="Liu X.-Y."/>
            <person name="Fung C.S.-H."/>
            <person name="Xiao X."/>
            <person name="Malainual N."/>
            <person name="Hou J."/>
            <person name="Wang L."/>
            <person name="Wang M."/>
            <person name="Yang K."/>
            <person name="Cui Y."/>
            <person name="Leung E."/>
            <person name="Nong W."/>
            <person name="Shin S.-K."/>
            <person name="Au S."/>
            <person name="Jeong K.Y."/>
            <person name="Chew F.T."/>
            <person name="Hui J."/>
            <person name="Leung T.F."/>
            <person name="Tungtrongchitr A."/>
            <person name="Zhong N."/>
            <person name="Liu Z."/>
            <person name="Tsui S."/>
        </authorList>
    </citation>
    <scope>NUCLEOTIDE SEQUENCE</scope>
    <source>
        <strain evidence="1">Derf</strain>
        <tissue evidence="1">Whole organism</tissue>
    </source>
</reference>